<sequence>QSIRAQMFTGDIIEANDLDRYDLN</sequence>
<gene>
    <name evidence="1" type="ORF">MNBD_GAMMA07-1135</name>
</gene>
<feature type="non-terminal residue" evidence="1">
    <location>
        <position position="1"/>
    </location>
</feature>
<accession>A0A3B0WKS8</accession>
<evidence type="ECO:0000313" key="1">
    <source>
        <dbReference type="EMBL" id="VAW56618.1"/>
    </source>
</evidence>
<reference evidence="1" key="1">
    <citation type="submission" date="2018-06" db="EMBL/GenBank/DDBJ databases">
        <authorList>
            <person name="Zhirakovskaya E."/>
        </authorList>
    </citation>
    <scope>NUCLEOTIDE SEQUENCE</scope>
</reference>
<name>A0A3B0WKS8_9ZZZZ</name>
<dbReference type="EMBL" id="UOFF01000261">
    <property type="protein sequence ID" value="VAW56618.1"/>
    <property type="molecule type" value="Genomic_DNA"/>
</dbReference>
<protein>
    <submittedName>
        <fullName evidence="1">Uncharacterized protein</fullName>
    </submittedName>
</protein>
<dbReference type="AlphaFoldDB" id="A0A3B0WKS8"/>
<proteinExistence type="predicted"/>
<organism evidence="1">
    <name type="scientific">hydrothermal vent metagenome</name>
    <dbReference type="NCBI Taxonomy" id="652676"/>
    <lineage>
        <taxon>unclassified sequences</taxon>
        <taxon>metagenomes</taxon>
        <taxon>ecological metagenomes</taxon>
    </lineage>
</organism>